<dbReference type="PANTHER" id="PTHR35787:SF1">
    <property type="entry name" value="GLYCEROL UPTAKE OPERON ANTITERMINATOR REGULATORY PROTEIN"/>
    <property type="match status" value="1"/>
</dbReference>
<dbReference type="eggNOG" id="COG1954">
    <property type="taxonomic scope" value="Bacteria"/>
</dbReference>
<protein>
    <submittedName>
        <fullName evidence="1">Glycerol-3-phosphate responsive antiterminator</fullName>
    </submittedName>
</protein>
<dbReference type="PANTHER" id="PTHR35787">
    <property type="entry name" value="GLYCEROL UPTAKE OPERON ANTITERMINATOR REGULATORY PROTEIN"/>
    <property type="match status" value="1"/>
</dbReference>
<dbReference type="GO" id="GO:0006355">
    <property type="term" value="P:regulation of DNA-templated transcription"/>
    <property type="evidence" value="ECO:0007669"/>
    <property type="project" value="InterPro"/>
</dbReference>
<dbReference type="Pfam" id="PF04309">
    <property type="entry name" value="G3P_antiterm"/>
    <property type="match status" value="1"/>
</dbReference>
<accession>E6VYZ8</accession>
<sequence length="187" mass="20482">MDTIRHERVIAAIADLRHVVTALESDIHTVFLLHDNVRELEQAVRLLRANGKRVFIHFDMVDGVAPNPAGLEHLTSLFPFDGVITTKGGVIRKGKKLGLVTIQRIFMIDSRSIDMAVSAVEKYEPDAVEIMPGLLAKAVHRLHEFISPPLITGGMISTREEVEMMLATPVAAISASTTGLWIPSPCA</sequence>
<dbReference type="OrthoDB" id="9799580at2"/>
<dbReference type="EMBL" id="CP002431">
    <property type="protein sequence ID" value="ADU61661.1"/>
    <property type="molecule type" value="Genomic_DNA"/>
</dbReference>
<organism evidence="1 2">
    <name type="scientific">Pseudodesulfovibrio aespoeensis (strain ATCC 700646 / DSM 10631 / Aspo-2)</name>
    <name type="common">Desulfovibrio aespoeensis</name>
    <dbReference type="NCBI Taxonomy" id="643562"/>
    <lineage>
        <taxon>Bacteria</taxon>
        <taxon>Pseudomonadati</taxon>
        <taxon>Thermodesulfobacteriota</taxon>
        <taxon>Desulfovibrionia</taxon>
        <taxon>Desulfovibrionales</taxon>
        <taxon>Desulfovibrionaceae</taxon>
    </lineage>
</organism>
<dbReference type="KEGG" id="das:Daes_0643"/>
<dbReference type="PIRSF" id="PIRSF016897">
    <property type="entry name" value="GlpP"/>
    <property type="match status" value="1"/>
</dbReference>
<name>E6VYZ8_PSEA9</name>
<proteinExistence type="predicted"/>
<dbReference type="InterPro" id="IPR006699">
    <property type="entry name" value="GlpP"/>
</dbReference>
<dbReference type="STRING" id="643562.Daes_0643"/>
<evidence type="ECO:0000313" key="2">
    <source>
        <dbReference type="Proteomes" id="UP000002191"/>
    </source>
</evidence>
<dbReference type="InterPro" id="IPR013785">
    <property type="entry name" value="Aldolase_TIM"/>
</dbReference>
<dbReference type="HOGENOM" id="CLU_111516_2_0_7"/>
<evidence type="ECO:0000313" key="1">
    <source>
        <dbReference type="EMBL" id="ADU61661.1"/>
    </source>
</evidence>
<reference evidence="1 2" key="2">
    <citation type="journal article" date="2014" name="Genome Announc.">
        <title>Complete Genome Sequence of the Subsurface, Mesophilic Sulfate-Reducing Bacterium Desulfovibrio aespoeensis Aspo-2.</title>
        <authorList>
            <person name="Pedersen K."/>
            <person name="Bengtsson A."/>
            <person name="Edlund J."/>
            <person name="Rabe L."/>
            <person name="Hazen T."/>
            <person name="Chakraborty R."/>
            <person name="Goodwin L."/>
            <person name="Shapiro N."/>
        </authorList>
    </citation>
    <scope>NUCLEOTIDE SEQUENCE [LARGE SCALE GENOMIC DNA]</scope>
    <source>
        <strain evidence="2">ATCC 700646 / DSM 10631 / Aspo-2</strain>
    </source>
</reference>
<dbReference type="GO" id="GO:0006071">
    <property type="term" value="P:glycerol metabolic process"/>
    <property type="evidence" value="ECO:0007669"/>
    <property type="project" value="InterPro"/>
</dbReference>
<dbReference type="SUPFAM" id="SSF110391">
    <property type="entry name" value="GlpP-like"/>
    <property type="match status" value="1"/>
</dbReference>
<dbReference type="Proteomes" id="UP000002191">
    <property type="component" value="Chromosome"/>
</dbReference>
<dbReference type="RefSeq" id="WP_013513593.1">
    <property type="nucleotide sequence ID" value="NC_014844.1"/>
</dbReference>
<gene>
    <name evidence="1" type="ordered locus">Daes_0643</name>
</gene>
<keyword evidence="2" id="KW-1185">Reference proteome</keyword>
<dbReference type="AlphaFoldDB" id="E6VYZ8"/>
<reference evidence="2" key="1">
    <citation type="submission" date="2010-12" db="EMBL/GenBank/DDBJ databases">
        <title>Complete sequence of Desulfovibrio aespoeensis Aspo-2.</title>
        <authorList>
            <consortium name="US DOE Joint Genome Institute"/>
            <person name="Lucas S."/>
            <person name="Copeland A."/>
            <person name="Lapidus A."/>
            <person name="Cheng J.-F."/>
            <person name="Goodwin L."/>
            <person name="Pitluck S."/>
            <person name="Chertkov O."/>
            <person name="Misra M."/>
            <person name="Detter J.C."/>
            <person name="Han C."/>
            <person name="Tapia R."/>
            <person name="Land M."/>
            <person name="Hauser L."/>
            <person name="Kyrpides N."/>
            <person name="Ivanova N."/>
            <person name="Ovchinnikova G."/>
            <person name="Pedersen K."/>
            <person name="Jagevall S."/>
            <person name="Hazen T."/>
            <person name="Woyke T."/>
        </authorList>
    </citation>
    <scope>NUCLEOTIDE SEQUENCE [LARGE SCALE GENOMIC DNA]</scope>
    <source>
        <strain evidence="2">ATCC 700646 / DSM 10631 / Aspo-2</strain>
    </source>
</reference>
<dbReference type="Gene3D" id="3.20.20.70">
    <property type="entry name" value="Aldolase class I"/>
    <property type="match status" value="1"/>
</dbReference>